<gene>
    <name evidence="3" type="ORF">SNAT2548_LOCUS30579</name>
</gene>
<proteinExistence type="predicted"/>
<dbReference type="OrthoDB" id="436470at2759"/>
<dbReference type="SUPFAM" id="SSF49899">
    <property type="entry name" value="Concanavalin A-like lectins/glucanases"/>
    <property type="match status" value="1"/>
</dbReference>
<dbReference type="Proteomes" id="UP000604046">
    <property type="component" value="Unassembled WGS sequence"/>
</dbReference>
<dbReference type="Gene3D" id="2.60.120.200">
    <property type="match status" value="1"/>
</dbReference>
<dbReference type="AlphaFoldDB" id="A0A812TYY8"/>
<dbReference type="EMBL" id="CAJNDS010002612">
    <property type="protein sequence ID" value="CAE7545005.1"/>
    <property type="molecule type" value="Genomic_DNA"/>
</dbReference>
<dbReference type="InterPro" id="IPR013320">
    <property type="entry name" value="ConA-like_dom_sf"/>
</dbReference>
<organism evidence="3 4">
    <name type="scientific">Symbiodinium natans</name>
    <dbReference type="NCBI Taxonomy" id="878477"/>
    <lineage>
        <taxon>Eukaryota</taxon>
        <taxon>Sar</taxon>
        <taxon>Alveolata</taxon>
        <taxon>Dinophyceae</taxon>
        <taxon>Suessiales</taxon>
        <taxon>Symbiodiniaceae</taxon>
        <taxon>Symbiodinium</taxon>
    </lineage>
</organism>
<accession>A0A812TYY8</accession>
<keyword evidence="1" id="KW-0175">Coiled coil</keyword>
<dbReference type="CDD" id="cd01951">
    <property type="entry name" value="lectin_L-type"/>
    <property type="match status" value="1"/>
</dbReference>
<sequence>MSSTEAENAALRAELEKTKQELAAAKKETSAAQAPAGDLAAWFDLLPLGKKEGWLPLREPTFVPQIAEHLPQCRDDESIGTMCSVIQTVAFGGNRQTKKLLAAQRFVKWFVEVSNIMTTDDTMYMWLFAVTTITNGHDFAKTAFATADVAATFVRIAPRVGQPAVAYVWSSGVAILAECDDGKKVFSSAEAASALEQVAKHATSKGSAKWWLQAVKNIKKHDPAVKIFEKLDPLIAEKECWVGEWCEPAGADGFAFVIQNEGRKIVGNDISGNGYGFRYSLAIEFDMYRNPDLGELTSNHISVQVPPRKGEPNSADHGTSSIAYTDDIPPLQEGTHVVRIVYDVRSVRWDNYGERFDSDAGGAFFRQQHSGRAGLLSVELDGQRVIVVPVDLSYIVNVDGTAKASENAPRQPDPEAYDEKGASPGRAWVGFTSSTSYFQFQSVDILSWTFQEYAACPVDGVEHSRATLRGQGPEVRCIIRLGTEGRSTCTWDGQDYCGLIIQNAGRTAIKISAHTSHHLPHEYEGCDNGVLEWDALHPWFLGCRRTVRFTHELQELWITSLDGTRSLMLSDSQILQKAPELFKRESLFQRLSQAMKARRSAFEAKPARFGHGHRSRKCRLQGIIFTIIQDEEVPDMDGADQGVEAGEMDHEEQASDMGYTWEQEHVDEMPCGFDDDEKQASDMGYTWEQVEEMARSFDDEQANDMGDTLEQVEEMPCGFDDEQESAF</sequence>
<reference evidence="3" key="1">
    <citation type="submission" date="2021-02" db="EMBL/GenBank/DDBJ databases">
        <authorList>
            <person name="Dougan E. K."/>
            <person name="Rhodes N."/>
            <person name="Thang M."/>
            <person name="Chan C."/>
        </authorList>
    </citation>
    <scope>NUCLEOTIDE SEQUENCE</scope>
</reference>
<protein>
    <submittedName>
        <fullName evidence="3">Uncharacterized protein</fullName>
    </submittedName>
</protein>
<feature type="coiled-coil region" evidence="1">
    <location>
        <begin position="1"/>
        <end position="32"/>
    </location>
</feature>
<feature type="region of interest" description="Disordered" evidence="2">
    <location>
        <begin position="403"/>
        <end position="422"/>
    </location>
</feature>
<evidence type="ECO:0000256" key="2">
    <source>
        <dbReference type="SAM" id="MobiDB-lite"/>
    </source>
</evidence>
<name>A0A812TYY8_9DINO</name>
<evidence type="ECO:0000313" key="4">
    <source>
        <dbReference type="Proteomes" id="UP000604046"/>
    </source>
</evidence>
<evidence type="ECO:0000313" key="3">
    <source>
        <dbReference type="EMBL" id="CAE7545005.1"/>
    </source>
</evidence>
<dbReference type="InterPro" id="IPR056573">
    <property type="entry name" value="Lectin_L-type_dom"/>
</dbReference>
<keyword evidence="4" id="KW-1185">Reference proteome</keyword>
<comment type="caution">
    <text evidence="3">The sequence shown here is derived from an EMBL/GenBank/DDBJ whole genome shotgun (WGS) entry which is preliminary data.</text>
</comment>
<evidence type="ECO:0000256" key="1">
    <source>
        <dbReference type="SAM" id="Coils"/>
    </source>
</evidence>